<evidence type="ECO:0000256" key="10">
    <source>
        <dbReference type="ARBA" id="ARBA00024872"/>
    </source>
</evidence>
<evidence type="ECO:0000256" key="13">
    <source>
        <dbReference type="HAMAP-Rule" id="MF_00062"/>
    </source>
</evidence>
<evidence type="ECO:0000313" key="15">
    <source>
        <dbReference type="EMBL" id="GEQ98179.1"/>
    </source>
</evidence>
<dbReference type="GO" id="GO:0004020">
    <property type="term" value="F:adenylylsulfate kinase activity"/>
    <property type="evidence" value="ECO:0007669"/>
    <property type="project" value="UniProtKB-EC"/>
</dbReference>
<comment type="catalytic activity">
    <reaction evidence="13">
        <text>sulfate + ATP + H(+) = adenosine 5'-phosphosulfate + diphosphate</text>
        <dbReference type="Rhea" id="RHEA:18133"/>
        <dbReference type="ChEBI" id="CHEBI:15378"/>
        <dbReference type="ChEBI" id="CHEBI:16189"/>
        <dbReference type="ChEBI" id="CHEBI:30616"/>
        <dbReference type="ChEBI" id="CHEBI:33019"/>
        <dbReference type="ChEBI" id="CHEBI:58243"/>
        <dbReference type="EC" id="2.7.7.4"/>
    </reaction>
</comment>
<dbReference type="InterPro" id="IPR011779">
    <property type="entry name" value="SO4_adenylTrfase_lsu"/>
</dbReference>
<dbReference type="NCBIfam" id="NF003478">
    <property type="entry name" value="PRK05124.1"/>
    <property type="match status" value="1"/>
</dbReference>
<dbReference type="InterPro" id="IPR041757">
    <property type="entry name" value="CysN_GTP-bd"/>
</dbReference>
<feature type="binding site" evidence="13">
    <location>
        <begin position="31"/>
        <end position="38"/>
    </location>
    <ligand>
        <name>GTP</name>
        <dbReference type="ChEBI" id="CHEBI:37565"/>
    </ligand>
</feature>
<evidence type="ECO:0000256" key="3">
    <source>
        <dbReference type="ARBA" id="ARBA00005048"/>
    </source>
</evidence>
<comment type="subunit">
    <text evidence="12">Heterodimer composed of CysD, the smaller subunit, and CysNC.</text>
</comment>
<evidence type="ECO:0000313" key="16">
    <source>
        <dbReference type="Proteomes" id="UP000322084"/>
    </source>
</evidence>
<sequence>MHEPLTKNSDALTAYLKEQEAKDLLRFITCGSVDDGKSTLIGRLLFDSKMIFEDQLAALESDSKKVGTTGDDMDLALLLDGLEAEREQGITIDVAYRFFATDKRRFIVADTPGHEQYTRNMATGASTADAAVILLDARKGILTQTRRHSFICSLLGVRNIVLAVNKMDLVDYSREVFEKIREDYEAFAKTVGYDNVTCIPLSALKGDNVLRSSPQLAWYNGPTLLAELETIRLGEDEDLKPFRFPVQWVNRPNLDFRGFSGTIAGGAVAVGDEVVTLPSAKTSKIKSIVTFGGTLPRAGTGEAVTLTLEDEIDISRGDMICHREDRASLSDQFEVKIVWMSDEALMPGRPYLFKGAANTASMVVTRLKHSINVNTLEQMATKRLMLNEIGVANISLDRQIAFDPYKDNRETGSFIIIDKLTNNTVGAGMIDFGLRRASNIHWQAVDVNKAARAR</sequence>
<comment type="similarity">
    <text evidence="13">Belongs to the TRAFAC class translation factor GTPase superfamily. Classic translation factor GTPase family. CysN/NodQ subfamily.</text>
</comment>
<dbReference type="Gene3D" id="3.40.50.300">
    <property type="entry name" value="P-loop containing nucleotide triphosphate hydrolases"/>
    <property type="match status" value="1"/>
</dbReference>
<keyword evidence="5 13" id="KW-0808">Transferase</keyword>
<dbReference type="InterPro" id="IPR044139">
    <property type="entry name" value="CysN_NoDQ_III"/>
</dbReference>
<evidence type="ECO:0000256" key="6">
    <source>
        <dbReference type="ARBA" id="ARBA00022695"/>
    </source>
</evidence>
<dbReference type="InterPro" id="IPR009000">
    <property type="entry name" value="Transl_B-barrel_sf"/>
</dbReference>
<dbReference type="PRINTS" id="PR00315">
    <property type="entry name" value="ELONGATNFCT"/>
</dbReference>
<dbReference type="GO" id="GO:0003924">
    <property type="term" value="F:GTPase activity"/>
    <property type="evidence" value="ECO:0007669"/>
    <property type="project" value="InterPro"/>
</dbReference>
<dbReference type="SUPFAM" id="SSF50447">
    <property type="entry name" value="Translation proteins"/>
    <property type="match status" value="1"/>
</dbReference>
<dbReference type="CDD" id="cd04166">
    <property type="entry name" value="CysN_ATPS"/>
    <property type="match status" value="1"/>
</dbReference>
<feature type="domain" description="Tr-type G" evidence="14">
    <location>
        <begin position="22"/>
        <end position="237"/>
    </location>
</feature>
<dbReference type="SUPFAM" id="SSF52540">
    <property type="entry name" value="P-loop containing nucleoside triphosphate hydrolases"/>
    <property type="match status" value="1"/>
</dbReference>
<evidence type="ECO:0000256" key="12">
    <source>
        <dbReference type="ARBA" id="ARBA00062688"/>
    </source>
</evidence>
<dbReference type="GO" id="GO:0000103">
    <property type="term" value="P:sulfate assimilation"/>
    <property type="evidence" value="ECO:0007669"/>
    <property type="project" value="UniProtKB-UniRule"/>
</dbReference>
<keyword evidence="9 13" id="KW-0342">GTP-binding</keyword>
<dbReference type="HAMAP" id="MF_00062">
    <property type="entry name" value="Sulf_adenylyltr_sub1"/>
    <property type="match status" value="1"/>
</dbReference>
<gene>
    <name evidence="13" type="primary">cysN</name>
    <name evidence="15" type="ORF">JCM17844_18160</name>
</gene>
<comment type="caution">
    <text evidence="15">The sequence shown here is derived from an EMBL/GenBank/DDBJ whole genome shotgun (WGS) entry which is preliminary data.</text>
</comment>
<keyword evidence="6 13" id="KW-0548">Nucleotidyltransferase</keyword>
<organism evidence="15 16">
    <name type="scientific">Iodidimonas gelatinilytica</name>
    <dbReference type="NCBI Taxonomy" id="1236966"/>
    <lineage>
        <taxon>Bacteria</taxon>
        <taxon>Pseudomonadati</taxon>
        <taxon>Pseudomonadota</taxon>
        <taxon>Alphaproteobacteria</taxon>
        <taxon>Iodidimonadales</taxon>
        <taxon>Iodidimonadaceae</taxon>
        <taxon>Iodidimonas</taxon>
    </lineage>
</organism>
<keyword evidence="7 13" id="KW-0547">Nucleotide-binding</keyword>
<reference evidence="15 16" key="1">
    <citation type="submission" date="2019-09" db="EMBL/GenBank/DDBJ databases">
        <title>NBRP : Genome information of microbial organism related human and environment.</title>
        <authorList>
            <person name="Hattori M."/>
            <person name="Oshima K."/>
            <person name="Inaba H."/>
            <person name="Suda W."/>
            <person name="Sakamoto M."/>
            <person name="Iino T."/>
            <person name="Kitahara M."/>
            <person name="Oshida Y."/>
            <person name="Iida T."/>
            <person name="Kudo T."/>
            <person name="Itoh T."/>
            <person name="Ohkuma M."/>
        </authorList>
    </citation>
    <scope>NUCLEOTIDE SEQUENCE [LARGE SCALE GENOMIC DNA]</scope>
    <source>
        <strain evidence="15 16">Hi-2</strain>
    </source>
</reference>
<dbReference type="PROSITE" id="PS51722">
    <property type="entry name" value="G_TR_2"/>
    <property type="match status" value="1"/>
</dbReference>
<comment type="subunit">
    <text evidence="4">Sulfate-activating enzymes, NodP and NodQ, may be physically associated.</text>
</comment>
<comment type="function">
    <text evidence="10">Proposed to provide activated sulfate for transfer to Nod factor. ATP sulfurylase may be the GTPase, regulating ATP sulfurylase activity.</text>
</comment>
<dbReference type="GO" id="GO:0005525">
    <property type="term" value="F:GTP binding"/>
    <property type="evidence" value="ECO:0007669"/>
    <property type="project" value="UniProtKB-UniRule"/>
</dbReference>
<dbReference type="NCBIfam" id="TIGR02034">
    <property type="entry name" value="CysN"/>
    <property type="match status" value="1"/>
</dbReference>
<dbReference type="InterPro" id="IPR050100">
    <property type="entry name" value="TRAFAC_GTPase_members"/>
</dbReference>
<proteinExistence type="inferred from homology"/>
<dbReference type="GO" id="GO:0005524">
    <property type="term" value="F:ATP binding"/>
    <property type="evidence" value="ECO:0007669"/>
    <property type="project" value="UniProtKB-KW"/>
</dbReference>
<dbReference type="InterPro" id="IPR031157">
    <property type="entry name" value="G_TR_CS"/>
</dbReference>
<evidence type="ECO:0000256" key="9">
    <source>
        <dbReference type="ARBA" id="ARBA00023134"/>
    </source>
</evidence>
<dbReference type="NCBIfam" id="NF004035">
    <property type="entry name" value="PRK05506.1"/>
    <property type="match status" value="1"/>
</dbReference>
<dbReference type="AlphaFoldDB" id="A0A5A7MTJ0"/>
<dbReference type="Gene3D" id="2.40.30.10">
    <property type="entry name" value="Translation factors"/>
    <property type="match status" value="2"/>
</dbReference>
<evidence type="ECO:0000256" key="5">
    <source>
        <dbReference type="ARBA" id="ARBA00022679"/>
    </source>
</evidence>
<dbReference type="UniPathway" id="UPA00140">
    <property type="reaction ID" value="UER00204"/>
</dbReference>
<dbReference type="GO" id="GO:0004781">
    <property type="term" value="F:sulfate adenylyltransferase (ATP) activity"/>
    <property type="evidence" value="ECO:0007669"/>
    <property type="project" value="UniProtKB-UniRule"/>
</dbReference>
<dbReference type="Pfam" id="PF00009">
    <property type="entry name" value="GTP_EFTU"/>
    <property type="match status" value="1"/>
</dbReference>
<dbReference type="CDD" id="cd03695">
    <property type="entry name" value="CysN_NodQ_II"/>
    <property type="match status" value="1"/>
</dbReference>
<dbReference type="EC" id="2.7.7.4" evidence="13"/>
<dbReference type="FunFam" id="3.40.50.300:FF:000119">
    <property type="entry name" value="Sulfate adenylyltransferase subunit 1"/>
    <property type="match status" value="1"/>
</dbReference>
<keyword evidence="8 13" id="KW-0067">ATP-binding</keyword>
<feature type="binding site" evidence="13">
    <location>
        <begin position="110"/>
        <end position="114"/>
    </location>
    <ligand>
        <name>GTP</name>
        <dbReference type="ChEBI" id="CHEBI:37565"/>
    </ligand>
</feature>
<dbReference type="InterPro" id="IPR009001">
    <property type="entry name" value="Transl_elong_EF1A/Init_IF2_C"/>
</dbReference>
<dbReference type="Proteomes" id="UP000322084">
    <property type="component" value="Unassembled WGS sequence"/>
</dbReference>
<evidence type="ECO:0000256" key="8">
    <source>
        <dbReference type="ARBA" id="ARBA00022840"/>
    </source>
</evidence>
<comment type="function">
    <text evidence="2">APS kinase catalyzes the synthesis of activated sulfate.</text>
</comment>
<dbReference type="PANTHER" id="PTHR23115">
    <property type="entry name" value="TRANSLATION FACTOR"/>
    <property type="match status" value="1"/>
</dbReference>
<comment type="catalytic activity">
    <reaction evidence="1">
        <text>adenosine 5'-phosphosulfate + ATP = 3'-phosphoadenylyl sulfate + ADP + H(+)</text>
        <dbReference type="Rhea" id="RHEA:24152"/>
        <dbReference type="ChEBI" id="CHEBI:15378"/>
        <dbReference type="ChEBI" id="CHEBI:30616"/>
        <dbReference type="ChEBI" id="CHEBI:58243"/>
        <dbReference type="ChEBI" id="CHEBI:58339"/>
        <dbReference type="ChEBI" id="CHEBI:456216"/>
        <dbReference type="EC" id="2.7.1.25"/>
    </reaction>
</comment>
<comment type="pathway">
    <text evidence="3 13">Sulfur metabolism; hydrogen sulfide biosynthesis; sulfite from sulfate: step 1/3.</text>
</comment>
<evidence type="ECO:0000259" key="14">
    <source>
        <dbReference type="PROSITE" id="PS51722"/>
    </source>
</evidence>
<dbReference type="SUPFAM" id="SSF50465">
    <property type="entry name" value="EF-Tu/eEF-1alpha/eIF2-gamma C-terminal domain"/>
    <property type="match status" value="1"/>
</dbReference>
<evidence type="ECO:0000256" key="2">
    <source>
        <dbReference type="ARBA" id="ARBA00002357"/>
    </source>
</evidence>
<dbReference type="GO" id="GO:0070814">
    <property type="term" value="P:hydrogen sulfide biosynthetic process"/>
    <property type="evidence" value="ECO:0007669"/>
    <property type="project" value="UniProtKB-UniRule"/>
</dbReference>
<dbReference type="EMBL" id="BKCL01000005">
    <property type="protein sequence ID" value="GEQ98179.1"/>
    <property type="molecule type" value="Genomic_DNA"/>
</dbReference>
<dbReference type="InterPro" id="IPR054696">
    <property type="entry name" value="GTP-eEF1A_C"/>
</dbReference>
<dbReference type="FunFam" id="2.40.30.10:FF:000027">
    <property type="entry name" value="Sulfate adenylyltransferase subunit 1"/>
    <property type="match status" value="1"/>
</dbReference>
<dbReference type="InterPro" id="IPR027417">
    <property type="entry name" value="P-loop_NTPase"/>
</dbReference>
<evidence type="ECO:0000256" key="7">
    <source>
        <dbReference type="ARBA" id="ARBA00022741"/>
    </source>
</evidence>
<evidence type="ECO:0000256" key="1">
    <source>
        <dbReference type="ARBA" id="ARBA00001823"/>
    </source>
</evidence>
<evidence type="ECO:0000256" key="4">
    <source>
        <dbReference type="ARBA" id="ARBA00011760"/>
    </source>
</evidence>
<feature type="binding site" evidence="13">
    <location>
        <begin position="165"/>
        <end position="168"/>
    </location>
    <ligand>
        <name>GTP</name>
        <dbReference type="ChEBI" id="CHEBI:37565"/>
    </ligand>
</feature>
<dbReference type="CDD" id="cd04095">
    <property type="entry name" value="CysN_NoDQ_III"/>
    <property type="match status" value="1"/>
</dbReference>
<comment type="function">
    <text evidence="11 13">With CysD forms the ATP sulfurylase (ATPS) that catalyzes the adenylation of sulfate producing adenosine 5'-phosphosulfate (APS) and diphosphate, the first enzymatic step in sulfur assimilation pathway. APS synthesis involves the formation of a high-energy phosphoric-sulfuric acid anhydride bond driven by GTP hydrolysis by CysN coupled to ATP hydrolysis by CysD.</text>
</comment>
<dbReference type="InterPro" id="IPR000795">
    <property type="entry name" value="T_Tr_GTP-bd_dom"/>
</dbReference>
<dbReference type="Pfam" id="PF22594">
    <property type="entry name" value="GTP-eEF1A_C"/>
    <property type="match status" value="1"/>
</dbReference>
<evidence type="ECO:0000256" key="11">
    <source>
        <dbReference type="ARBA" id="ARBA00055271"/>
    </source>
</evidence>
<dbReference type="InterPro" id="IPR044138">
    <property type="entry name" value="CysN_II"/>
</dbReference>
<protein>
    <recommendedName>
        <fullName evidence="13">Sulfate adenylyltransferase subunit 1</fullName>
        <ecNumber evidence="13">2.7.7.4</ecNumber>
    </recommendedName>
    <alternativeName>
        <fullName evidence="13">ATP-sulfurylase large subunit</fullName>
    </alternativeName>
    <alternativeName>
        <fullName evidence="13">Sulfate adenylate transferase</fullName>
        <shortName evidence="13">SAT</shortName>
    </alternativeName>
</protein>
<accession>A0A5A7MTJ0</accession>
<dbReference type="PROSITE" id="PS00301">
    <property type="entry name" value="G_TR_1"/>
    <property type="match status" value="1"/>
</dbReference>
<name>A0A5A7MTJ0_9PROT</name>